<dbReference type="PANTHER" id="PTHR47197:SF3">
    <property type="entry name" value="DIHYDRO-HEME D1 DEHYDROGENASE"/>
    <property type="match status" value="1"/>
</dbReference>
<evidence type="ECO:0000313" key="3">
    <source>
        <dbReference type="Proteomes" id="UP001597145"/>
    </source>
</evidence>
<sequence>MRVARPGPDVRHWWRRPRGLLVGAGSLVVAVAIAVVVAFVVNGVGSQLPPRSALPQRITGQVPLPGDGSRFDYASVDPGRGLLFIAHLGASEVIEVDLRAHRVVRTIPNLPQVHGVLVVPALHRIYATATGANQVVGLDEDTGAVVTRSPTGDYPDGLAFDQRRAAIWTTNETGGTETVIDAATGNGRGNVDLGGEVGNVVYDPAADQMWVAVQGRNDMAAIDPATLTVTHRIPLPGCDHPHGLTIDPGNRLGFVACDGNAALLTVDLTTGQTLGSSPVGPQPDVLAYDQTTHRLYVAAETGWVVILDLRDRQLIVVGSDHLADGAHVVAVDELTHRSYYPVPAGADGHPALLEAEPLR</sequence>
<protein>
    <submittedName>
        <fullName evidence="2">YncE family protein</fullName>
    </submittedName>
</protein>
<keyword evidence="1" id="KW-0812">Transmembrane</keyword>
<gene>
    <name evidence="2" type="ORF">ACFSCY_21850</name>
</gene>
<comment type="caution">
    <text evidence="2">The sequence shown here is derived from an EMBL/GenBank/DDBJ whole genome shotgun (WGS) entry which is preliminary data.</text>
</comment>
<evidence type="ECO:0000313" key="2">
    <source>
        <dbReference type="EMBL" id="MFD1532078.1"/>
    </source>
</evidence>
<dbReference type="Proteomes" id="UP001597145">
    <property type="component" value="Unassembled WGS sequence"/>
</dbReference>
<dbReference type="RefSeq" id="WP_343980577.1">
    <property type="nucleotide sequence ID" value="NZ_BAAAJG010000012.1"/>
</dbReference>
<evidence type="ECO:0000256" key="1">
    <source>
        <dbReference type="SAM" id="Phobius"/>
    </source>
</evidence>
<name>A0ABW4FPH5_9PSEU</name>
<dbReference type="EMBL" id="JBHUCP010000017">
    <property type="protein sequence ID" value="MFD1532078.1"/>
    <property type="molecule type" value="Genomic_DNA"/>
</dbReference>
<reference evidence="3" key="1">
    <citation type="journal article" date="2019" name="Int. J. Syst. Evol. Microbiol.">
        <title>The Global Catalogue of Microorganisms (GCM) 10K type strain sequencing project: providing services to taxonomists for standard genome sequencing and annotation.</title>
        <authorList>
            <consortium name="The Broad Institute Genomics Platform"/>
            <consortium name="The Broad Institute Genome Sequencing Center for Infectious Disease"/>
            <person name="Wu L."/>
            <person name="Ma J."/>
        </authorList>
    </citation>
    <scope>NUCLEOTIDE SEQUENCE [LARGE SCALE GENOMIC DNA]</scope>
    <source>
        <strain evidence="3">JCM 12165</strain>
    </source>
</reference>
<dbReference type="Gene3D" id="2.130.10.10">
    <property type="entry name" value="YVTN repeat-like/Quinoprotein amine dehydrogenase"/>
    <property type="match status" value="1"/>
</dbReference>
<proteinExistence type="predicted"/>
<keyword evidence="1" id="KW-0472">Membrane</keyword>
<feature type="transmembrane region" description="Helical" evidence="1">
    <location>
        <begin position="20"/>
        <end position="41"/>
    </location>
</feature>
<accession>A0ABW4FPH5</accession>
<dbReference type="InterPro" id="IPR015943">
    <property type="entry name" value="WD40/YVTN_repeat-like_dom_sf"/>
</dbReference>
<organism evidence="2 3">
    <name type="scientific">Pseudonocardia aurantiaca</name>
    <dbReference type="NCBI Taxonomy" id="75290"/>
    <lineage>
        <taxon>Bacteria</taxon>
        <taxon>Bacillati</taxon>
        <taxon>Actinomycetota</taxon>
        <taxon>Actinomycetes</taxon>
        <taxon>Pseudonocardiales</taxon>
        <taxon>Pseudonocardiaceae</taxon>
        <taxon>Pseudonocardia</taxon>
    </lineage>
</organism>
<keyword evidence="1" id="KW-1133">Transmembrane helix</keyword>
<dbReference type="InterPro" id="IPR011048">
    <property type="entry name" value="Haem_d1_sf"/>
</dbReference>
<keyword evidence="3" id="KW-1185">Reference proteome</keyword>
<dbReference type="SUPFAM" id="SSF51004">
    <property type="entry name" value="C-terminal (heme d1) domain of cytochrome cd1-nitrite reductase"/>
    <property type="match status" value="1"/>
</dbReference>
<dbReference type="InterPro" id="IPR051200">
    <property type="entry name" value="Host-pathogen_enzymatic-act"/>
</dbReference>
<dbReference type="PANTHER" id="PTHR47197">
    <property type="entry name" value="PROTEIN NIRF"/>
    <property type="match status" value="1"/>
</dbReference>